<organism evidence="2 3">
    <name type="scientific">Trypanosoma congolense (strain IL3000)</name>
    <dbReference type="NCBI Taxonomy" id="1068625"/>
    <lineage>
        <taxon>Eukaryota</taxon>
        <taxon>Discoba</taxon>
        <taxon>Euglenozoa</taxon>
        <taxon>Kinetoplastea</taxon>
        <taxon>Metakinetoplastina</taxon>
        <taxon>Trypanosomatida</taxon>
        <taxon>Trypanosomatidae</taxon>
        <taxon>Trypanosoma</taxon>
        <taxon>Nannomonas</taxon>
    </lineage>
</organism>
<feature type="transmembrane region" description="Helical" evidence="1">
    <location>
        <begin position="140"/>
        <end position="160"/>
    </location>
</feature>
<gene>
    <name evidence="2" type="ORF">TCIL3000_0_41650</name>
</gene>
<dbReference type="VEuPathDB" id="TriTrypDB:TcIL3000_0_41650"/>
<comment type="caution">
    <text evidence="2">The sequence shown here is derived from an EMBL/GenBank/DDBJ whole genome shotgun (WGS) entry which is preliminary data.</text>
</comment>
<accession>F9W885</accession>
<keyword evidence="1" id="KW-0812">Transmembrane</keyword>
<evidence type="ECO:0000313" key="3">
    <source>
        <dbReference type="Proteomes" id="UP000000702"/>
    </source>
</evidence>
<proteinExistence type="predicted"/>
<evidence type="ECO:0000256" key="1">
    <source>
        <dbReference type="SAM" id="Phobius"/>
    </source>
</evidence>
<reference evidence="3" key="2">
    <citation type="submission" date="2011-07" db="EMBL/GenBank/DDBJ databases">
        <title>Divergent evolution of antigenic variation in African trypanosomes.</title>
        <authorList>
            <person name="Jackson A.P."/>
            <person name="Berry A."/>
            <person name="Allison H.C."/>
            <person name="Burton P."/>
            <person name="Anderson J."/>
            <person name="Aslett M."/>
            <person name="Brown R."/>
            <person name="Corton N."/>
            <person name="Harris D."/>
            <person name="Hauser H."/>
            <person name="Gamble J."/>
            <person name="Gilderthorp R."/>
            <person name="McQuillan J."/>
            <person name="Quail M.A."/>
            <person name="Sanders M."/>
            <person name="Van Tonder A."/>
            <person name="Ginger M.L."/>
            <person name="Donelson J.E."/>
            <person name="Field M.C."/>
            <person name="Barry J.D."/>
            <person name="Berriman M."/>
            <person name="Hertz-Fowler C."/>
        </authorList>
    </citation>
    <scope>NUCLEOTIDE SEQUENCE [LARGE SCALE GENOMIC DNA]</scope>
    <source>
        <strain evidence="3">IL3000</strain>
    </source>
</reference>
<name>F9W885_TRYCI</name>
<reference key="1">
    <citation type="submission" date="2011-07" db="EMBL/GenBank/DDBJ databases">
        <title>Divergent evolution of antigenic variation in African trypanosomes.</title>
        <authorList>
            <person name="Jackson A.P."/>
            <person name="Berry A."/>
            <person name="Allison H.C."/>
            <person name="Burton P."/>
            <person name="Anderson J."/>
            <person name="Aslett M."/>
            <person name="Brown R."/>
            <person name="Corton N."/>
            <person name="Harris D."/>
            <person name="Hauser H."/>
            <person name="Gamble J."/>
            <person name="Gilderthorp R."/>
            <person name="McQuillan J."/>
            <person name="Quail M.A."/>
            <person name="Sanders M."/>
            <person name="van Tonder A."/>
            <person name="Ginger M.L."/>
            <person name="Donelson J.E."/>
            <person name="Field M.C."/>
            <person name="Barry J.D."/>
            <person name="Berriman M."/>
            <person name="Hertz-Fowler C."/>
        </authorList>
    </citation>
    <scope>NUCLEOTIDE SEQUENCE [LARGE SCALE GENOMIC DNA]</scope>
    <source>
        <strain>IL3000</strain>
    </source>
</reference>
<reference evidence="2 3" key="3">
    <citation type="journal article" date="2012" name="Proc. Natl. Acad. Sci. U.S.A.">
        <title>Antigenic diversity is generated by distinct evolutionary mechanisms in African trypanosome species.</title>
        <authorList>
            <person name="Jackson A.P."/>
            <person name="Berry A."/>
            <person name="Aslett M."/>
            <person name="Allison H.C."/>
            <person name="Burton P."/>
            <person name="Vavrova-Anderson J."/>
            <person name="Brown R."/>
            <person name="Browne H."/>
            <person name="Corton N."/>
            <person name="Hauser H."/>
            <person name="Gamble J."/>
            <person name="Gilderthorp R."/>
            <person name="Marcello L."/>
            <person name="McQuillan J."/>
            <person name="Otto T.D."/>
            <person name="Quail M.A."/>
            <person name="Sanders M.J."/>
            <person name="van Tonder A."/>
            <person name="Ginger M.L."/>
            <person name="Field M.C."/>
            <person name="Barry J.D."/>
            <person name="Hertz-Fowler C."/>
            <person name="Berriman M."/>
        </authorList>
    </citation>
    <scope>NUCLEOTIDE SEQUENCE [LARGE SCALE GENOMIC DNA]</scope>
    <source>
        <strain evidence="2 3">IL3000</strain>
    </source>
</reference>
<dbReference type="Proteomes" id="UP000000702">
    <property type="component" value="Unassembled WGS sequence"/>
</dbReference>
<sequence length="186" mass="20332">MSLGSAASVGVMSYDRQLSVMFEAGVSKLYSTTSPPDSAPPRYSVSAHVGYRSSAHTVAQHAGSRIDKSNTVFIFPFYAPFTTHRSLNTKSGSKALPEVARSNETSKLLPFFFLEGSDMLLQPVFFFCTTLQPALLKGVVLCYVGLLLLFFLCMVLYTYIILSFPFGSPSFTPSSFPLIALLLKLV</sequence>
<keyword evidence="1" id="KW-1133">Transmembrane helix</keyword>
<keyword evidence="3" id="KW-1185">Reference proteome</keyword>
<dbReference type="EMBL" id="CAEQ01001150">
    <property type="protein sequence ID" value="CCD13415.1"/>
    <property type="molecule type" value="Genomic_DNA"/>
</dbReference>
<evidence type="ECO:0000313" key="2">
    <source>
        <dbReference type="EMBL" id="CCD13415.1"/>
    </source>
</evidence>
<keyword evidence="1" id="KW-0472">Membrane</keyword>
<protein>
    <submittedName>
        <fullName evidence="2">WGS project CAEQ00000000 data, annotated contig 1717</fullName>
    </submittedName>
</protein>
<dbReference type="AlphaFoldDB" id="F9W885"/>